<feature type="chain" id="PRO_5035592024" description="Glycosyl transferase CAP10 domain-containing protein" evidence="3">
    <location>
        <begin position="16"/>
        <end position="261"/>
    </location>
</feature>
<name>A0A7R9LFX0_9ACAR</name>
<dbReference type="GO" id="GO:0005788">
    <property type="term" value="C:endoplasmic reticulum lumen"/>
    <property type="evidence" value="ECO:0007669"/>
    <property type="project" value="UniProtKB-SubCell"/>
</dbReference>
<dbReference type="InterPro" id="IPR051091">
    <property type="entry name" value="O-Glucosyltr/Glycosyltrsf_90"/>
</dbReference>
<dbReference type="OrthoDB" id="541052at2759"/>
<dbReference type="GO" id="GO:0046527">
    <property type="term" value="F:glucosyltransferase activity"/>
    <property type="evidence" value="ECO:0007669"/>
    <property type="project" value="TreeGrafter"/>
</dbReference>
<evidence type="ECO:0000313" key="5">
    <source>
        <dbReference type="EMBL" id="CAD7640096.1"/>
    </source>
</evidence>
<keyword evidence="3" id="KW-0732">Signal</keyword>
<comment type="subcellular location">
    <subcellularLocation>
        <location evidence="1">Endoplasmic reticulum lumen</location>
    </subcellularLocation>
</comment>
<evidence type="ECO:0000256" key="2">
    <source>
        <dbReference type="ARBA" id="ARBA00045690"/>
    </source>
</evidence>
<dbReference type="EMBL" id="OC877550">
    <property type="protein sequence ID" value="CAD7640096.1"/>
    <property type="molecule type" value="Genomic_DNA"/>
</dbReference>
<keyword evidence="6" id="KW-1185">Reference proteome</keyword>
<evidence type="ECO:0000256" key="1">
    <source>
        <dbReference type="ARBA" id="ARBA00004319"/>
    </source>
</evidence>
<organism evidence="5">
    <name type="scientific">Medioppia subpectinata</name>
    <dbReference type="NCBI Taxonomy" id="1979941"/>
    <lineage>
        <taxon>Eukaryota</taxon>
        <taxon>Metazoa</taxon>
        <taxon>Ecdysozoa</taxon>
        <taxon>Arthropoda</taxon>
        <taxon>Chelicerata</taxon>
        <taxon>Arachnida</taxon>
        <taxon>Acari</taxon>
        <taxon>Acariformes</taxon>
        <taxon>Sarcoptiformes</taxon>
        <taxon>Oribatida</taxon>
        <taxon>Brachypylina</taxon>
        <taxon>Oppioidea</taxon>
        <taxon>Oppiidae</taxon>
        <taxon>Medioppia</taxon>
    </lineage>
</organism>
<dbReference type="InterPro" id="IPR006598">
    <property type="entry name" value="CAP10"/>
</dbReference>
<dbReference type="Pfam" id="PF05686">
    <property type="entry name" value="Glyco_transf_90"/>
    <property type="match status" value="1"/>
</dbReference>
<dbReference type="PANTHER" id="PTHR12203">
    <property type="entry name" value="KDEL LYS-ASP-GLU-LEU CONTAINING - RELATED"/>
    <property type="match status" value="1"/>
</dbReference>
<dbReference type="EMBL" id="CAJPIZ010022975">
    <property type="protein sequence ID" value="CAG2118092.1"/>
    <property type="molecule type" value="Genomic_DNA"/>
</dbReference>
<feature type="domain" description="Glycosyl transferase CAP10" evidence="4">
    <location>
        <begin position="128"/>
        <end position="256"/>
    </location>
</feature>
<evidence type="ECO:0000256" key="3">
    <source>
        <dbReference type="SAM" id="SignalP"/>
    </source>
</evidence>
<reference evidence="5" key="1">
    <citation type="submission" date="2020-11" db="EMBL/GenBank/DDBJ databases">
        <authorList>
            <person name="Tran Van P."/>
        </authorList>
    </citation>
    <scope>NUCLEOTIDE SEQUENCE</scope>
</reference>
<sequence>MIVIIAVKLVVKSAAIEITGLGWHSPQLVFSSRYFFVWNQSVTSVVITSPDNGCRVWHQMFNETNFMSNLTIIRYKVLSDVCVGGLEMSLLGTDGDVLARKVVTEDVWSERCVCRRPDWSQLMNCDQMSQQFTQIDSDLSRFNTSDGIDFDKVLDEMQTRFAPHNRSYSFCHYQIVDNEAYKQCYGEYVGFAQFIDEILKSLLAKTSLPDFEFVSNLGDWPLSDKRTKPPLPVFSWCGSKDFNDIVIPTYELTESSLQMQV</sequence>
<dbReference type="AlphaFoldDB" id="A0A7R9LFX0"/>
<feature type="signal peptide" evidence="3">
    <location>
        <begin position="1"/>
        <end position="15"/>
    </location>
</feature>
<dbReference type="Proteomes" id="UP000759131">
    <property type="component" value="Unassembled WGS sequence"/>
</dbReference>
<accession>A0A7R9LFX0</accession>
<dbReference type="PANTHER" id="PTHR12203:SF122">
    <property type="entry name" value="GLYCOSYL TRANSFERASE CAP10 DOMAIN-CONTAINING PROTEIN"/>
    <property type="match status" value="1"/>
</dbReference>
<evidence type="ECO:0000313" key="6">
    <source>
        <dbReference type="Proteomes" id="UP000759131"/>
    </source>
</evidence>
<proteinExistence type="predicted"/>
<comment type="function">
    <text evidence="2">Protein O-glucosyltransferase. Catalyzes the reaction that attaches glucose through an O-glycosidic linkage to a conserved serine residue found in the consensus sequence C-X-S-X-[PA]-C in epidermal growth factor-like repeats. Regulates Notch signaling by glucosylating Notch in the ER, glucosylation is required for the correct folding and cleavage of Notch.</text>
</comment>
<evidence type="ECO:0000259" key="4">
    <source>
        <dbReference type="Pfam" id="PF05686"/>
    </source>
</evidence>
<gene>
    <name evidence="5" type="ORF">OSB1V03_LOCUS18044</name>
</gene>
<protein>
    <recommendedName>
        <fullName evidence="4">Glycosyl transferase CAP10 domain-containing protein</fullName>
    </recommendedName>
</protein>